<evidence type="ECO:0000259" key="2">
    <source>
        <dbReference type="SMART" id="SM00827"/>
    </source>
</evidence>
<dbReference type="PANTHER" id="PTHR43775">
    <property type="entry name" value="FATTY ACID SYNTHASE"/>
    <property type="match status" value="1"/>
</dbReference>
<feature type="domain" description="Malonyl-CoA:ACP transacylase (MAT)" evidence="2">
    <location>
        <begin position="29"/>
        <end position="326"/>
    </location>
</feature>
<dbReference type="Gene3D" id="3.30.70.250">
    <property type="entry name" value="Malonyl-CoA ACP transacylase, ACP-binding"/>
    <property type="match status" value="1"/>
</dbReference>
<evidence type="ECO:0000256" key="1">
    <source>
        <dbReference type="ARBA" id="ARBA00022679"/>
    </source>
</evidence>
<dbReference type="PANTHER" id="PTHR43775:SF51">
    <property type="entry name" value="INACTIVE PHENOLPHTHIOCEROL SYNTHESIS POLYKETIDE SYNTHASE TYPE I PKS1-RELATED"/>
    <property type="match status" value="1"/>
</dbReference>
<feature type="non-terminal residue" evidence="3">
    <location>
        <position position="1"/>
    </location>
</feature>
<dbReference type="InterPro" id="IPR050091">
    <property type="entry name" value="PKS_NRPS_Biosynth_Enz"/>
</dbReference>
<accession>A0A0F9AJR3</accession>
<keyword evidence="1" id="KW-0808">Transferase</keyword>
<dbReference type="Pfam" id="PF00698">
    <property type="entry name" value="Acyl_transf_1"/>
    <property type="match status" value="1"/>
</dbReference>
<dbReference type="Gene3D" id="3.40.366.10">
    <property type="entry name" value="Malonyl-Coenzyme A Acyl Carrier Protein, domain 2"/>
    <property type="match status" value="1"/>
</dbReference>
<dbReference type="SMART" id="SM00827">
    <property type="entry name" value="PKS_AT"/>
    <property type="match status" value="1"/>
</dbReference>
<dbReference type="InterPro" id="IPR014043">
    <property type="entry name" value="Acyl_transferase_dom"/>
</dbReference>
<dbReference type="SUPFAM" id="SSF55048">
    <property type="entry name" value="Probable ACP-binding domain of malonyl-CoA ACP transacylase"/>
    <property type="match status" value="1"/>
</dbReference>
<gene>
    <name evidence="3" type="ORF">LCGC14_2904290</name>
</gene>
<dbReference type="InterPro" id="IPR001227">
    <property type="entry name" value="Ac_transferase_dom_sf"/>
</dbReference>
<dbReference type="SUPFAM" id="SSF52151">
    <property type="entry name" value="FabD/lysophospholipase-like"/>
    <property type="match status" value="1"/>
</dbReference>
<reference evidence="3" key="1">
    <citation type="journal article" date="2015" name="Nature">
        <title>Complex archaea that bridge the gap between prokaryotes and eukaryotes.</title>
        <authorList>
            <person name="Spang A."/>
            <person name="Saw J.H."/>
            <person name="Jorgensen S.L."/>
            <person name="Zaremba-Niedzwiedzka K."/>
            <person name="Martijn J."/>
            <person name="Lind A.E."/>
            <person name="van Eijk R."/>
            <person name="Schleper C."/>
            <person name="Guy L."/>
            <person name="Ettema T.J."/>
        </authorList>
    </citation>
    <scope>NUCLEOTIDE SEQUENCE</scope>
</reference>
<dbReference type="EMBL" id="LAZR01057274">
    <property type="protein sequence ID" value="KKK72396.1"/>
    <property type="molecule type" value="Genomic_DNA"/>
</dbReference>
<sequence>DAVSPLATLDPKRVFTAEAESTDRGAVFVFSGQGAQYANMGLELYRTESQFQEQVDLCSEILKPHLSLDLRDIIYPDERDVEKAEQELKQTYITQPALFTIEYALAKLWMSWGVEPEALVGHSIGEYVAACLAGVFTLEDALGLVATRGRLMQGLPGGCMLAVFLSEEEVKPLIGERLSLAVINGPSICAVSGDREGIEGLEEELKKEGVGCRRLHTSHAFHSEMMEPILERFTEEVKKVRMKSPQVRFLSNVSGTWIREEDAKDGSYWARQMRCTVRFSDCVGELLEEPNRVLLEVGPGQTLSTMVRQHPKKTKEHVVLSTVRHPKEKGSDTAYILSSVGRLWLSGVEVDWRGFYRGERRHRLPLPTYPFERQRYWVEPKQPTK</sequence>
<dbReference type="InterPro" id="IPR016036">
    <property type="entry name" value="Malonyl_transacylase_ACP-bd"/>
</dbReference>
<dbReference type="Gene3D" id="3.30.70.3290">
    <property type="match status" value="1"/>
</dbReference>
<dbReference type="AlphaFoldDB" id="A0A0F9AJR3"/>
<name>A0A0F9AJR3_9ZZZZ</name>
<dbReference type="GO" id="GO:0006633">
    <property type="term" value="P:fatty acid biosynthetic process"/>
    <property type="evidence" value="ECO:0007669"/>
    <property type="project" value="TreeGrafter"/>
</dbReference>
<organism evidence="3">
    <name type="scientific">marine sediment metagenome</name>
    <dbReference type="NCBI Taxonomy" id="412755"/>
    <lineage>
        <taxon>unclassified sequences</taxon>
        <taxon>metagenomes</taxon>
        <taxon>ecological metagenomes</taxon>
    </lineage>
</organism>
<comment type="caution">
    <text evidence="3">The sequence shown here is derived from an EMBL/GenBank/DDBJ whole genome shotgun (WGS) entry which is preliminary data.</text>
</comment>
<evidence type="ECO:0000313" key="3">
    <source>
        <dbReference type="EMBL" id="KKK72396.1"/>
    </source>
</evidence>
<proteinExistence type="predicted"/>
<dbReference type="InterPro" id="IPR016035">
    <property type="entry name" value="Acyl_Trfase/lysoPLipase"/>
</dbReference>
<dbReference type="GO" id="GO:0004312">
    <property type="term" value="F:fatty acid synthase activity"/>
    <property type="evidence" value="ECO:0007669"/>
    <property type="project" value="TreeGrafter"/>
</dbReference>
<protein>
    <recommendedName>
        <fullName evidence="2">Malonyl-CoA:ACP transacylase (MAT) domain-containing protein</fullName>
    </recommendedName>
</protein>
<feature type="non-terminal residue" evidence="3">
    <location>
        <position position="385"/>
    </location>
</feature>